<sequence length="295" mass="32358">MEQVIQNPMSTSLFERTHELGIYPSLLRFFSPLPPLDVEAIRSIPLSLRRTANTLIWHLDKRGSFSVKSAYKLAFAEHGIRATASTSSGNGFRAGAELETTIHLLQDCSFAHGVWTSSSLGKIAFSSVQVRQGSGPKLHAVAPKWTKSQPGWVADTFEGGIRVVAHDSEGAFVAGNALHVIDIYSVIQVEAIASREGAVMAVERGFTKYVIKSYSLHIVTALRTTTTDRYVIGPIVEDTKSLLAPITGEVTTHIRCTANTVVDRLARFGRNIGADITWFEEPPDFIIDLLFENCN</sequence>
<keyword evidence="3" id="KW-1185">Reference proteome</keyword>
<accession>A0A251PQQ2</accession>
<dbReference type="Gramene" id="ONI13842">
    <property type="protein sequence ID" value="ONI13842"/>
    <property type="gene ID" value="PRUPE_4G249200"/>
</dbReference>
<dbReference type="PANTHER" id="PTHR47723">
    <property type="entry name" value="OS05G0353850 PROTEIN"/>
    <property type="match status" value="1"/>
</dbReference>
<dbReference type="InterPro" id="IPR044730">
    <property type="entry name" value="RNase_H-like_dom_plant"/>
</dbReference>
<evidence type="ECO:0000313" key="3">
    <source>
        <dbReference type="Proteomes" id="UP000006882"/>
    </source>
</evidence>
<reference evidence="2 3" key="1">
    <citation type="journal article" date="2013" name="Nat. Genet.">
        <title>The high-quality draft genome of peach (Prunus persica) identifies unique patterns of genetic diversity, domestication and genome evolution.</title>
        <authorList>
            <consortium name="International Peach Genome Initiative"/>
            <person name="Verde I."/>
            <person name="Abbott A.G."/>
            <person name="Scalabrin S."/>
            <person name="Jung S."/>
            <person name="Shu S."/>
            <person name="Marroni F."/>
            <person name="Zhebentyayeva T."/>
            <person name="Dettori M.T."/>
            <person name="Grimwood J."/>
            <person name="Cattonaro F."/>
            <person name="Zuccolo A."/>
            <person name="Rossini L."/>
            <person name="Jenkins J."/>
            <person name="Vendramin E."/>
            <person name="Meisel L.A."/>
            <person name="Decroocq V."/>
            <person name="Sosinski B."/>
            <person name="Prochnik S."/>
            <person name="Mitros T."/>
            <person name="Policriti A."/>
            <person name="Cipriani G."/>
            <person name="Dondini L."/>
            <person name="Ficklin S."/>
            <person name="Goodstein D.M."/>
            <person name="Xuan P."/>
            <person name="Del Fabbro C."/>
            <person name="Aramini V."/>
            <person name="Copetti D."/>
            <person name="Gonzalez S."/>
            <person name="Horner D.S."/>
            <person name="Falchi R."/>
            <person name="Lucas S."/>
            <person name="Mica E."/>
            <person name="Maldonado J."/>
            <person name="Lazzari B."/>
            <person name="Bielenberg D."/>
            <person name="Pirona R."/>
            <person name="Miculan M."/>
            <person name="Barakat A."/>
            <person name="Testolin R."/>
            <person name="Stella A."/>
            <person name="Tartarini S."/>
            <person name="Tonutti P."/>
            <person name="Arus P."/>
            <person name="Orellana A."/>
            <person name="Wells C."/>
            <person name="Main D."/>
            <person name="Vizzotto G."/>
            <person name="Silva H."/>
            <person name="Salamini F."/>
            <person name="Schmutz J."/>
            <person name="Morgante M."/>
            <person name="Rokhsar D.S."/>
        </authorList>
    </citation>
    <scope>NUCLEOTIDE SEQUENCE [LARGE SCALE GENOMIC DNA]</scope>
    <source>
        <strain evidence="3">cv. Nemared</strain>
    </source>
</reference>
<feature type="domain" description="RNase H type-1" evidence="1">
    <location>
        <begin position="152"/>
        <end position="268"/>
    </location>
</feature>
<protein>
    <recommendedName>
        <fullName evidence="1">RNase H type-1 domain-containing protein</fullName>
    </recommendedName>
</protein>
<dbReference type="EMBL" id="CM007654">
    <property type="protein sequence ID" value="ONI13842.1"/>
    <property type="molecule type" value="Genomic_DNA"/>
</dbReference>
<dbReference type="Pfam" id="PF13456">
    <property type="entry name" value="RVT_3"/>
    <property type="match status" value="1"/>
</dbReference>
<dbReference type="GO" id="GO:0003676">
    <property type="term" value="F:nucleic acid binding"/>
    <property type="evidence" value="ECO:0007669"/>
    <property type="project" value="InterPro"/>
</dbReference>
<dbReference type="PANTHER" id="PTHR47723:SF24">
    <property type="entry name" value="RNASE H TYPE-1 DOMAIN-CONTAINING PROTEIN"/>
    <property type="match status" value="1"/>
</dbReference>
<organism evidence="2 3">
    <name type="scientific">Prunus persica</name>
    <name type="common">Peach</name>
    <name type="synonym">Amygdalus persica</name>
    <dbReference type="NCBI Taxonomy" id="3760"/>
    <lineage>
        <taxon>Eukaryota</taxon>
        <taxon>Viridiplantae</taxon>
        <taxon>Streptophyta</taxon>
        <taxon>Embryophyta</taxon>
        <taxon>Tracheophyta</taxon>
        <taxon>Spermatophyta</taxon>
        <taxon>Magnoliopsida</taxon>
        <taxon>eudicotyledons</taxon>
        <taxon>Gunneridae</taxon>
        <taxon>Pentapetalae</taxon>
        <taxon>rosids</taxon>
        <taxon>fabids</taxon>
        <taxon>Rosales</taxon>
        <taxon>Rosaceae</taxon>
        <taxon>Amygdaloideae</taxon>
        <taxon>Amygdaleae</taxon>
        <taxon>Prunus</taxon>
    </lineage>
</organism>
<gene>
    <name evidence="2" type="ORF">PRUPE_4G249200</name>
</gene>
<dbReference type="AlphaFoldDB" id="A0A251PQQ2"/>
<dbReference type="Proteomes" id="UP000006882">
    <property type="component" value="Chromosome G4"/>
</dbReference>
<dbReference type="InterPro" id="IPR053151">
    <property type="entry name" value="RNase_H-like"/>
</dbReference>
<evidence type="ECO:0000313" key="2">
    <source>
        <dbReference type="EMBL" id="ONI13842.1"/>
    </source>
</evidence>
<dbReference type="InterPro" id="IPR002156">
    <property type="entry name" value="RNaseH_domain"/>
</dbReference>
<dbReference type="GO" id="GO:0004523">
    <property type="term" value="F:RNA-DNA hybrid ribonuclease activity"/>
    <property type="evidence" value="ECO:0007669"/>
    <property type="project" value="InterPro"/>
</dbReference>
<name>A0A251PQQ2_PRUPE</name>
<proteinExistence type="predicted"/>
<dbReference type="CDD" id="cd06222">
    <property type="entry name" value="RNase_H_like"/>
    <property type="match status" value="1"/>
</dbReference>
<evidence type="ECO:0000259" key="1">
    <source>
        <dbReference type="Pfam" id="PF13456"/>
    </source>
</evidence>